<evidence type="ECO:0000313" key="4">
    <source>
        <dbReference type="EMBL" id="GGO78024.1"/>
    </source>
</evidence>
<dbReference type="RefSeq" id="WP_188858758.1">
    <property type="nucleotide sequence ID" value="NZ_BMLT01000002.1"/>
</dbReference>
<keyword evidence="1" id="KW-0328">Glycosyltransferase</keyword>
<comment type="caution">
    <text evidence="4">The sequence shown here is derived from an EMBL/GenBank/DDBJ whole genome shotgun (WGS) entry which is preliminary data.</text>
</comment>
<dbReference type="GO" id="GO:0016757">
    <property type="term" value="F:glycosyltransferase activity"/>
    <property type="evidence" value="ECO:0007669"/>
    <property type="project" value="UniProtKB-KW"/>
</dbReference>
<dbReference type="PANTHER" id="PTHR12526:SF510">
    <property type="entry name" value="D-INOSITOL 3-PHOSPHATE GLYCOSYLTRANSFERASE"/>
    <property type="match status" value="1"/>
</dbReference>
<dbReference type="AlphaFoldDB" id="A0A918DPB5"/>
<dbReference type="SUPFAM" id="SSF53756">
    <property type="entry name" value="UDP-Glycosyltransferase/glycogen phosphorylase"/>
    <property type="match status" value="1"/>
</dbReference>
<keyword evidence="2 4" id="KW-0808">Transferase</keyword>
<keyword evidence="5" id="KW-1185">Reference proteome</keyword>
<dbReference type="InterPro" id="IPR001296">
    <property type="entry name" value="Glyco_trans_1"/>
</dbReference>
<gene>
    <name evidence="4" type="ORF">GCM10011348_08930</name>
</gene>
<evidence type="ECO:0000313" key="5">
    <source>
        <dbReference type="Proteomes" id="UP000599578"/>
    </source>
</evidence>
<protein>
    <submittedName>
        <fullName evidence="4">Glycosyl transferase</fullName>
    </submittedName>
</protein>
<feature type="domain" description="Glycosyl transferase family 1" evidence="3">
    <location>
        <begin position="165"/>
        <end position="318"/>
    </location>
</feature>
<dbReference type="GO" id="GO:1901135">
    <property type="term" value="P:carbohydrate derivative metabolic process"/>
    <property type="evidence" value="ECO:0007669"/>
    <property type="project" value="UniProtKB-ARBA"/>
</dbReference>
<evidence type="ECO:0000256" key="2">
    <source>
        <dbReference type="ARBA" id="ARBA00022679"/>
    </source>
</evidence>
<reference evidence="4 5" key="1">
    <citation type="journal article" date="2014" name="Int. J. Syst. Evol. Microbiol.">
        <title>Complete genome sequence of Corynebacterium casei LMG S-19264T (=DSM 44701T), isolated from a smear-ripened cheese.</title>
        <authorList>
            <consortium name="US DOE Joint Genome Institute (JGI-PGF)"/>
            <person name="Walter F."/>
            <person name="Albersmeier A."/>
            <person name="Kalinowski J."/>
            <person name="Ruckert C."/>
        </authorList>
    </citation>
    <scope>NUCLEOTIDE SEQUENCE [LARGE SCALE GENOMIC DNA]</scope>
    <source>
        <strain evidence="4 5">CGMCC 1.7286</strain>
    </source>
</reference>
<dbReference type="EMBL" id="BMLT01000002">
    <property type="protein sequence ID" value="GGO78024.1"/>
    <property type="molecule type" value="Genomic_DNA"/>
</dbReference>
<proteinExistence type="predicted"/>
<organism evidence="4 5">
    <name type="scientific">Marinobacterium nitratireducens</name>
    <dbReference type="NCBI Taxonomy" id="518897"/>
    <lineage>
        <taxon>Bacteria</taxon>
        <taxon>Pseudomonadati</taxon>
        <taxon>Pseudomonadota</taxon>
        <taxon>Gammaproteobacteria</taxon>
        <taxon>Oceanospirillales</taxon>
        <taxon>Oceanospirillaceae</taxon>
        <taxon>Marinobacterium</taxon>
    </lineage>
</organism>
<dbReference type="PANTHER" id="PTHR12526">
    <property type="entry name" value="GLYCOSYLTRANSFERASE"/>
    <property type="match status" value="1"/>
</dbReference>
<sequence>MKLMQILLSQSEAGAETYFEKVAAAFATDPDFEQRLVIEAQPSRERRLSNAGVDFRTLPMGSVSKPLLYNYMLKRHVAQFAPDLIVTWVNRASRKCPPTQAVVVGRLGGYYDINNYRKCDHLIVNTPDLVRHVTDHQWPLDRVSMISNFGELPPALNVSDPLPEIPAGHKVLLTLGRLHQKKAQDTAIRALAKIPDTTLLIAGSGELLDELQALARAEGVAERVRFLGLRKDIRQLFDLADICLFPSRFEPLGNVVLEAWATGTPIVSAASTGPSWLIEHERNGLLFPVDDAERCATEVNRLLHSPELAETLVRNGAEKYQREFSESVILDQYKTLFTKLVAARRAGKPTTTHT</sequence>
<evidence type="ECO:0000259" key="3">
    <source>
        <dbReference type="Pfam" id="PF00534"/>
    </source>
</evidence>
<dbReference type="Proteomes" id="UP000599578">
    <property type="component" value="Unassembled WGS sequence"/>
</dbReference>
<dbReference type="Gene3D" id="3.40.50.2000">
    <property type="entry name" value="Glycogen Phosphorylase B"/>
    <property type="match status" value="2"/>
</dbReference>
<dbReference type="Pfam" id="PF00534">
    <property type="entry name" value="Glycos_transf_1"/>
    <property type="match status" value="1"/>
</dbReference>
<evidence type="ECO:0000256" key="1">
    <source>
        <dbReference type="ARBA" id="ARBA00022676"/>
    </source>
</evidence>
<dbReference type="CDD" id="cd03811">
    <property type="entry name" value="GT4_GT28_WabH-like"/>
    <property type="match status" value="1"/>
</dbReference>
<name>A0A918DPB5_9GAMM</name>
<accession>A0A918DPB5</accession>